<feature type="region of interest" description="Disordered" evidence="1">
    <location>
        <begin position="99"/>
        <end position="129"/>
    </location>
</feature>
<protein>
    <submittedName>
        <fullName evidence="2">Uncharacterized protein</fullName>
    </submittedName>
</protein>
<dbReference type="EMBL" id="BORJ01000004">
    <property type="protein sequence ID" value="GIN96115.1"/>
    <property type="molecule type" value="Genomic_DNA"/>
</dbReference>
<comment type="caution">
    <text evidence="2">The sequence shown here is derived from an EMBL/GenBank/DDBJ whole genome shotgun (WGS) entry which is preliminary data.</text>
</comment>
<dbReference type="RefSeq" id="WP_213020395.1">
    <property type="nucleotide sequence ID" value="NZ_BORJ01000004.1"/>
</dbReference>
<accession>A0ABQ4KVQ4</accession>
<organism evidence="2 3">
    <name type="scientific">Siminovitchia terrae</name>
    <name type="common">Bacillus terrae</name>
    <dbReference type="NCBI Taxonomy" id="1914933"/>
    <lineage>
        <taxon>Bacteria</taxon>
        <taxon>Bacillati</taxon>
        <taxon>Bacillota</taxon>
        <taxon>Bacilli</taxon>
        <taxon>Bacillales</taxon>
        <taxon>Bacillaceae</taxon>
        <taxon>Siminovitchia</taxon>
    </lineage>
</organism>
<name>A0ABQ4KVQ4_SIMTE</name>
<dbReference type="Proteomes" id="UP000680670">
    <property type="component" value="Unassembled WGS sequence"/>
</dbReference>
<gene>
    <name evidence="2" type="ORF">J6TS1_19850</name>
</gene>
<keyword evidence="3" id="KW-1185">Reference proteome</keyword>
<evidence type="ECO:0000313" key="3">
    <source>
        <dbReference type="Proteomes" id="UP000680670"/>
    </source>
</evidence>
<sequence length="129" mass="14854">MIYPSFTLDNDMRVVQCPQCKNEEVEGNYCKICATYLFNICTGFHINDNNDDYYRQGLRWGQHNGGCDQMLEGNARFCHECGSTSSFFEDGLLDHWDENQNSNNEVAVTEDPFLDTNNNLDKSDDDLPF</sequence>
<evidence type="ECO:0000313" key="2">
    <source>
        <dbReference type="EMBL" id="GIN96115.1"/>
    </source>
</evidence>
<evidence type="ECO:0000256" key="1">
    <source>
        <dbReference type="SAM" id="MobiDB-lite"/>
    </source>
</evidence>
<reference evidence="2 3" key="1">
    <citation type="submission" date="2021-03" db="EMBL/GenBank/DDBJ databases">
        <title>Antimicrobial resistance genes in bacteria isolated from Japanese honey, and their potential for conferring macrolide and lincosamide resistance in the American foulbrood pathogen Paenibacillus larvae.</title>
        <authorList>
            <person name="Okamoto M."/>
            <person name="Kumagai M."/>
            <person name="Kanamori H."/>
            <person name="Takamatsu D."/>
        </authorList>
    </citation>
    <scope>NUCLEOTIDE SEQUENCE [LARGE SCALE GENOMIC DNA]</scope>
    <source>
        <strain evidence="2 3">J6TS1</strain>
    </source>
</reference>
<proteinExistence type="predicted"/>